<comment type="caution">
    <text evidence="2">The sequence shown here is derived from an EMBL/GenBank/DDBJ whole genome shotgun (WGS) entry which is preliminary data.</text>
</comment>
<dbReference type="PANTHER" id="PTHR48444:SF1">
    <property type="entry name" value="DNA TOPOISOMERASE 6 SUBUNIT B"/>
    <property type="match status" value="1"/>
</dbReference>
<name>X0TRM1_9ZZZZ</name>
<dbReference type="Gene3D" id="3.30.565.10">
    <property type="entry name" value="Histidine kinase-like ATPase, C-terminal domain"/>
    <property type="match status" value="1"/>
</dbReference>
<dbReference type="InterPro" id="IPR036890">
    <property type="entry name" value="HATPase_C_sf"/>
</dbReference>
<dbReference type="PANTHER" id="PTHR48444">
    <property type="entry name" value="DNA TOPOISOMERASE 6 SUBUNIT B"/>
    <property type="match status" value="1"/>
</dbReference>
<reference evidence="2" key="1">
    <citation type="journal article" date="2014" name="Front. Microbiol.">
        <title>High frequency of phylogenetically diverse reductive dehalogenase-homologous genes in deep subseafloor sedimentary metagenomes.</title>
        <authorList>
            <person name="Kawai M."/>
            <person name="Futagami T."/>
            <person name="Toyoda A."/>
            <person name="Takaki Y."/>
            <person name="Nishi S."/>
            <person name="Hori S."/>
            <person name="Arai W."/>
            <person name="Tsubouchi T."/>
            <person name="Morono Y."/>
            <person name="Uchiyama I."/>
            <person name="Ito T."/>
            <person name="Fujiyama A."/>
            <person name="Inagaki F."/>
            <person name="Takami H."/>
        </authorList>
    </citation>
    <scope>NUCLEOTIDE SEQUENCE</scope>
    <source>
        <strain evidence="2">Expedition CK06-06</strain>
    </source>
</reference>
<evidence type="ECO:0000313" key="2">
    <source>
        <dbReference type="EMBL" id="GAF95864.1"/>
    </source>
</evidence>
<feature type="domain" description="Histidine kinase/HSP90-like ATPase" evidence="1">
    <location>
        <begin position="31"/>
        <end position="152"/>
    </location>
</feature>
<dbReference type="SMART" id="SM00387">
    <property type="entry name" value="HATPase_c"/>
    <property type="match status" value="1"/>
</dbReference>
<evidence type="ECO:0000259" key="1">
    <source>
        <dbReference type="SMART" id="SM00387"/>
    </source>
</evidence>
<dbReference type="SUPFAM" id="SSF55874">
    <property type="entry name" value="ATPase domain of HSP90 chaperone/DNA topoisomerase II/histidine kinase"/>
    <property type="match status" value="1"/>
</dbReference>
<accession>X0TRM1</accession>
<proteinExistence type="predicted"/>
<organism evidence="2">
    <name type="scientific">marine sediment metagenome</name>
    <dbReference type="NCBI Taxonomy" id="412755"/>
    <lineage>
        <taxon>unclassified sequences</taxon>
        <taxon>metagenomes</taxon>
        <taxon>ecological metagenomes</taxon>
    </lineage>
</organism>
<dbReference type="Pfam" id="PF02518">
    <property type="entry name" value="HATPase_c"/>
    <property type="match status" value="1"/>
</dbReference>
<sequence length="190" mass="21185">MGIAEEMGRRQRAISVSEFFEKNRHLLGYDNKAKAMLMIVKEAVDNGLDACDEAGILPEIYVRIKEAGPDKHQIAIRDNGPGIVREQIPKIFGRLLYGSKFHRLKQNRGQQGLGISCAVLYSQLTTGSPTTIVSSTGDGKTHRYQLRIDVARNRPIIVETSAEEGEVWHGVDVGFVAECTYRENKQSVIE</sequence>
<dbReference type="InterPro" id="IPR003594">
    <property type="entry name" value="HATPase_dom"/>
</dbReference>
<dbReference type="AlphaFoldDB" id="X0TRM1"/>
<dbReference type="EMBL" id="BARS01018562">
    <property type="protein sequence ID" value="GAF95864.1"/>
    <property type="molecule type" value="Genomic_DNA"/>
</dbReference>
<gene>
    <name evidence="2" type="ORF">S01H1_30195</name>
</gene>
<protein>
    <recommendedName>
        <fullName evidence="1">Histidine kinase/HSP90-like ATPase domain-containing protein</fullName>
    </recommendedName>
</protein>
<feature type="non-terminal residue" evidence="2">
    <location>
        <position position="190"/>
    </location>
</feature>